<gene>
    <name evidence="1" type="ORF">FBU59_006885</name>
</gene>
<comment type="caution">
    <text evidence="1">The sequence shown here is derived from an EMBL/GenBank/DDBJ whole genome shotgun (WGS) entry which is preliminary data.</text>
</comment>
<protein>
    <submittedName>
        <fullName evidence="1">Uncharacterized protein</fullName>
    </submittedName>
</protein>
<proteinExistence type="predicted"/>
<organism evidence="1 2">
    <name type="scientific">Linderina macrospora</name>
    <dbReference type="NCBI Taxonomy" id="4868"/>
    <lineage>
        <taxon>Eukaryota</taxon>
        <taxon>Fungi</taxon>
        <taxon>Fungi incertae sedis</taxon>
        <taxon>Zoopagomycota</taxon>
        <taxon>Kickxellomycotina</taxon>
        <taxon>Kickxellomycetes</taxon>
        <taxon>Kickxellales</taxon>
        <taxon>Kickxellaceae</taxon>
        <taxon>Linderina</taxon>
    </lineage>
</organism>
<accession>A0ACC1IYJ3</accession>
<sequence length="320" mass="34958">MRESERVVRVAERAIVWPDGESHHDLIVAKAKFAKYTDKLDRITGSNSVSPLESPSTALPRADIETMWMAKQLQNRIHEKLTIIEEFDKEFSRLERQAELMREAEDADKDDSLMPVPAAVPAIGEEVMMPTWSQLTHFKNHSPTASARTSIDIGNSDSGAATPDLFAVSRASSTQRDAASGLGYRQSKPLRPGRRSLSRHLRHGNDVSETDSHASSSSGSRKLVSLFAALFRGSHHHNHGHGHQQSVPAGRNNRPGIFGSGNQQHSYSQGAGKDSTSGSTIAGPTATLRRKSSSSPFVHATRPSNTKTAVKLRITPQHIP</sequence>
<keyword evidence="2" id="KW-1185">Reference proteome</keyword>
<name>A0ACC1IYJ3_9FUNG</name>
<dbReference type="Proteomes" id="UP001150603">
    <property type="component" value="Unassembled WGS sequence"/>
</dbReference>
<feature type="non-terminal residue" evidence="1">
    <location>
        <position position="320"/>
    </location>
</feature>
<evidence type="ECO:0000313" key="2">
    <source>
        <dbReference type="Proteomes" id="UP001150603"/>
    </source>
</evidence>
<evidence type="ECO:0000313" key="1">
    <source>
        <dbReference type="EMBL" id="KAJ1930917.1"/>
    </source>
</evidence>
<reference evidence="1" key="1">
    <citation type="submission" date="2022-07" db="EMBL/GenBank/DDBJ databases">
        <title>Phylogenomic reconstructions and comparative analyses of Kickxellomycotina fungi.</title>
        <authorList>
            <person name="Reynolds N.K."/>
            <person name="Stajich J.E."/>
            <person name="Barry K."/>
            <person name="Grigoriev I.V."/>
            <person name="Crous P."/>
            <person name="Smith M.E."/>
        </authorList>
    </citation>
    <scope>NUCLEOTIDE SEQUENCE</scope>
    <source>
        <strain evidence="1">NRRL 5244</strain>
    </source>
</reference>
<dbReference type="EMBL" id="JANBPW010006275">
    <property type="protein sequence ID" value="KAJ1930917.1"/>
    <property type="molecule type" value="Genomic_DNA"/>
</dbReference>